<reference evidence="2 3" key="1">
    <citation type="submission" date="2016-02" db="EMBL/GenBank/DDBJ databases">
        <title>Genome sequence of Halalkalicoccus paucihalophilus DSM 24557.</title>
        <authorList>
            <person name="Poehlein A."/>
            <person name="Daniel R."/>
        </authorList>
    </citation>
    <scope>NUCLEOTIDE SEQUENCE [LARGE SCALE GENOMIC DNA]</scope>
    <source>
        <strain evidence="2 3">DSM 24557</strain>
    </source>
</reference>
<keyword evidence="1" id="KW-0472">Membrane</keyword>
<evidence type="ECO:0000313" key="3">
    <source>
        <dbReference type="Proteomes" id="UP000075321"/>
    </source>
</evidence>
<sequence length="66" mass="6622">MHADSFAIAALLLGTGVLAVGALVTLVTTTLADTGAVGTLLVVVLVVLAAVGFGTLADKKPRTPYW</sequence>
<evidence type="ECO:0000256" key="1">
    <source>
        <dbReference type="SAM" id="Phobius"/>
    </source>
</evidence>
<dbReference type="Proteomes" id="UP000075321">
    <property type="component" value="Unassembled WGS sequence"/>
</dbReference>
<name>A0A151AH26_9EURY</name>
<dbReference type="AlphaFoldDB" id="A0A151AH26"/>
<dbReference type="PATRIC" id="fig|1008153.3.peg.1861"/>
<accession>A0A151AH26</accession>
<organism evidence="2 3">
    <name type="scientific">Halalkalicoccus paucihalophilus</name>
    <dbReference type="NCBI Taxonomy" id="1008153"/>
    <lineage>
        <taxon>Archaea</taxon>
        <taxon>Methanobacteriati</taxon>
        <taxon>Methanobacteriota</taxon>
        <taxon>Stenosarchaea group</taxon>
        <taxon>Halobacteria</taxon>
        <taxon>Halobacteriales</taxon>
        <taxon>Halococcaceae</taxon>
        <taxon>Halalkalicoccus</taxon>
    </lineage>
</organism>
<dbReference type="EMBL" id="LTAZ01000004">
    <property type="protein sequence ID" value="KYH26727.1"/>
    <property type="molecule type" value="Genomic_DNA"/>
</dbReference>
<keyword evidence="1" id="KW-0812">Transmembrane</keyword>
<keyword evidence="3" id="KW-1185">Reference proteome</keyword>
<feature type="transmembrane region" description="Helical" evidence="1">
    <location>
        <begin position="35"/>
        <end position="57"/>
    </location>
</feature>
<proteinExistence type="predicted"/>
<dbReference type="RefSeq" id="WP_066381668.1">
    <property type="nucleotide sequence ID" value="NZ_LTAZ01000004.1"/>
</dbReference>
<keyword evidence="1" id="KW-1133">Transmembrane helix</keyword>
<comment type="caution">
    <text evidence="2">The sequence shown here is derived from an EMBL/GenBank/DDBJ whole genome shotgun (WGS) entry which is preliminary data.</text>
</comment>
<evidence type="ECO:0000313" key="2">
    <source>
        <dbReference type="EMBL" id="KYH26727.1"/>
    </source>
</evidence>
<gene>
    <name evidence="2" type="ORF">HAPAU_18310</name>
</gene>
<protein>
    <submittedName>
        <fullName evidence="2">Uncharacterized protein</fullName>
    </submittedName>
</protein>